<name>A0AA39YVI2_9PEZI</name>
<dbReference type="PANTHER" id="PTHR14187">
    <property type="entry name" value="ALPHA KINASE/ELONGATION FACTOR 2 KINASE"/>
    <property type="match status" value="1"/>
</dbReference>
<dbReference type="Gene3D" id="3.30.420.40">
    <property type="match status" value="1"/>
</dbReference>
<comment type="caution">
    <text evidence="2">The sequence shown here is derived from an EMBL/GenBank/DDBJ whole genome shotgun (WGS) entry which is preliminary data.</text>
</comment>
<keyword evidence="3" id="KW-1185">Reference proteome</keyword>
<evidence type="ECO:0000256" key="1">
    <source>
        <dbReference type="SAM" id="MobiDB-lite"/>
    </source>
</evidence>
<dbReference type="PANTHER" id="PTHR14187:SF5">
    <property type="entry name" value="HEAT SHOCK 70 KDA PROTEIN 12A"/>
    <property type="match status" value="1"/>
</dbReference>
<organism evidence="2 3">
    <name type="scientific">Cercophora samala</name>
    <dbReference type="NCBI Taxonomy" id="330535"/>
    <lineage>
        <taxon>Eukaryota</taxon>
        <taxon>Fungi</taxon>
        <taxon>Dikarya</taxon>
        <taxon>Ascomycota</taxon>
        <taxon>Pezizomycotina</taxon>
        <taxon>Sordariomycetes</taxon>
        <taxon>Sordariomycetidae</taxon>
        <taxon>Sordariales</taxon>
        <taxon>Lasiosphaeriaceae</taxon>
        <taxon>Cercophora</taxon>
    </lineage>
</organism>
<dbReference type="Proteomes" id="UP001174997">
    <property type="component" value="Unassembled WGS sequence"/>
</dbReference>
<reference evidence="2" key="1">
    <citation type="submission" date="2023-06" db="EMBL/GenBank/DDBJ databases">
        <title>Genome-scale phylogeny and comparative genomics of the fungal order Sordariales.</title>
        <authorList>
            <consortium name="Lawrence Berkeley National Laboratory"/>
            <person name="Hensen N."/>
            <person name="Bonometti L."/>
            <person name="Westerberg I."/>
            <person name="Brannstrom I.O."/>
            <person name="Guillou S."/>
            <person name="Cros-Aarteil S."/>
            <person name="Calhoun S."/>
            <person name="Haridas S."/>
            <person name="Kuo A."/>
            <person name="Mondo S."/>
            <person name="Pangilinan J."/>
            <person name="Riley R."/>
            <person name="Labutti K."/>
            <person name="Andreopoulos B."/>
            <person name="Lipzen A."/>
            <person name="Chen C."/>
            <person name="Yanf M."/>
            <person name="Daum C."/>
            <person name="Ng V."/>
            <person name="Clum A."/>
            <person name="Steindorff A."/>
            <person name="Ohm R."/>
            <person name="Martin F."/>
            <person name="Silar P."/>
            <person name="Natvig D."/>
            <person name="Lalanne C."/>
            <person name="Gautier V."/>
            <person name="Ament-Velasquez S.L."/>
            <person name="Kruys A."/>
            <person name="Hutchinson M.I."/>
            <person name="Powell A.J."/>
            <person name="Barry K."/>
            <person name="Miller A.N."/>
            <person name="Grigoriev I.V."/>
            <person name="Debuchy R."/>
            <person name="Gladieux P."/>
            <person name="Thoren M.H."/>
            <person name="Johannesson H."/>
        </authorList>
    </citation>
    <scope>NUCLEOTIDE SEQUENCE</scope>
    <source>
        <strain evidence="2">CBS 307.81</strain>
    </source>
</reference>
<dbReference type="EMBL" id="JAULSY010000209">
    <property type="protein sequence ID" value="KAK0658305.1"/>
    <property type="molecule type" value="Genomic_DNA"/>
</dbReference>
<evidence type="ECO:0000313" key="3">
    <source>
        <dbReference type="Proteomes" id="UP001174997"/>
    </source>
</evidence>
<evidence type="ECO:0000313" key="2">
    <source>
        <dbReference type="EMBL" id="KAK0658305.1"/>
    </source>
</evidence>
<proteinExistence type="predicted"/>
<protein>
    <submittedName>
        <fullName evidence="2">Uncharacterized protein</fullName>
    </submittedName>
</protein>
<feature type="compositionally biased region" description="Low complexity" evidence="1">
    <location>
        <begin position="1"/>
        <end position="15"/>
    </location>
</feature>
<feature type="region of interest" description="Disordered" evidence="1">
    <location>
        <begin position="1"/>
        <end position="40"/>
    </location>
</feature>
<dbReference type="CDD" id="cd10170">
    <property type="entry name" value="ASKHA_NBD_HSP70"/>
    <property type="match status" value="1"/>
</dbReference>
<accession>A0AA39YVI2</accession>
<dbReference type="SUPFAM" id="SSF53067">
    <property type="entry name" value="Actin-like ATPase domain"/>
    <property type="match status" value="2"/>
</dbReference>
<dbReference type="AlphaFoldDB" id="A0AA39YVI2"/>
<sequence length="647" mass="72683">MSNDNSDAASMASASTQVAEVDAISPSPSPSPPPSNVGTKPNFIAIGIDFGTTYSAVSWITSQKWNPDDPYDIVDVMRWPDPGHSQQRQDEAQVPTLIDPESGAWGYQCLSQASNPIRWPKLLLLREEDAGADARSNKQLVEARSRLSNSQRYQKTGLIGLIADFLKGIWEHALKEIRREVKELDKMPLKVAITTPAIWPEYANKAMNTAAHLAGITDPPPGRFVTLSRIHEPEAAALCTLREELKRPVKIGETFMVCDCGGGTVDIITYTVESVHPLRFREAVEGAGKLCGAFVIDQAFENHITIGSRHRSSIRETQEYRDFVEKAWEYGLKRNFRVVNSDTSESTDDSVQLEGLPKGLIPRHGLQRFIGRGKPADTMSIERAIVEQWFSASYTGIRFLIGEQLRRLEAANAKAPSEIFLVGGLGSSRYLHSILNEQFNNILQVQKTWSAVARGATMAILEEMATKSKVVRQSYGIQALVETNHAMPRYQPTKDEIYLGRDEVARVQRMLWYFKEVDRADSYGKEVSHRMYIDFDNEHDTDLVIEVYLCNSDNPSPRIDSTTKPLCRFRCPAEAVRDGDWQKLVDDEGRVTHNRLKNVILSMKFDGELRCTLKTGDGHEEVKLEMEYVKKSEVETAFDGRCRVALL</sequence>
<dbReference type="InterPro" id="IPR043129">
    <property type="entry name" value="ATPase_NBD"/>
</dbReference>
<gene>
    <name evidence="2" type="ORF">QBC41DRAFT_55897</name>
</gene>